<name>A0ABM6PMS5_9MICO</name>
<keyword evidence="2" id="KW-0472">Membrane</keyword>
<evidence type="ECO:0008006" key="5">
    <source>
        <dbReference type="Google" id="ProtNLM"/>
    </source>
</evidence>
<evidence type="ECO:0000313" key="4">
    <source>
        <dbReference type="Proteomes" id="UP000815698"/>
    </source>
</evidence>
<feature type="transmembrane region" description="Helical" evidence="2">
    <location>
        <begin position="29"/>
        <end position="54"/>
    </location>
</feature>
<proteinExistence type="predicted"/>
<sequence length="111" mass="12044">MSSILAASGSILVAGQILAESSSSSGEGGSVAVIAAPFVLAFIVFTSIYSFFFLRYRNTDKKYRFESETRIGVSNVQAFDTPGRRRNGVKSTVMAGRNNGNPRERVRRISS</sequence>
<keyword evidence="4" id="KW-1185">Reference proteome</keyword>
<evidence type="ECO:0000313" key="3">
    <source>
        <dbReference type="EMBL" id="ATH96757.1"/>
    </source>
</evidence>
<keyword evidence="2" id="KW-0812">Transmembrane</keyword>
<evidence type="ECO:0000256" key="2">
    <source>
        <dbReference type="SAM" id="Phobius"/>
    </source>
</evidence>
<protein>
    <recommendedName>
        <fullName evidence="5">Transmembrane protein</fullName>
    </recommendedName>
</protein>
<dbReference type="EMBL" id="CP023482">
    <property type="protein sequence ID" value="ATH96757.1"/>
    <property type="molecule type" value="Genomic_DNA"/>
</dbReference>
<keyword evidence="2" id="KW-1133">Transmembrane helix</keyword>
<dbReference type="RefSeq" id="WP_096883032.1">
    <property type="nucleotide sequence ID" value="NZ_CP023482.1"/>
</dbReference>
<evidence type="ECO:0000256" key="1">
    <source>
        <dbReference type="SAM" id="MobiDB-lite"/>
    </source>
</evidence>
<gene>
    <name evidence="3" type="ORF">COP05_06440</name>
</gene>
<feature type="region of interest" description="Disordered" evidence="1">
    <location>
        <begin position="82"/>
        <end position="111"/>
    </location>
</feature>
<reference evidence="3 4" key="1">
    <citation type="journal article" date="2016" name="Int. J. Syst. Evol. Microbiol.">
        <title>Dermabacter jinjuensis sp. nov., a novel species of the genus Dermabacter isolated from a clinical specimen.</title>
        <authorList>
            <person name="Park Y.K."/>
            <person name="Lee K.M."/>
            <person name="Lee W.K."/>
            <person name="Cho M.J."/>
            <person name="Lee H.S."/>
            <person name="Cho Y.G."/>
            <person name="Lee Y.C."/>
            <person name="Lee W.K."/>
            <person name="Seong W.K."/>
            <person name="Hwang K.J."/>
        </authorList>
    </citation>
    <scope>NUCLEOTIDE SEQUENCE [LARGE SCALE GENOMIC DNA]</scope>
    <source>
        <strain evidence="3 4">32T</strain>
    </source>
</reference>
<accession>A0ABM6PMS5</accession>
<organism evidence="3 4">
    <name type="scientific">Dermabacter jinjuensis</name>
    <dbReference type="NCBI Taxonomy" id="1667168"/>
    <lineage>
        <taxon>Bacteria</taxon>
        <taxon>Bacillati</taxon>
        <taxon>Actinomycetota</taxon>
        <taxon>Actinomycetes</taxon>
        <taxon>Micrococcales</taxon>
        <taxon>Dermabacteraceae</taxon>
        <taxon>Dermabacter</taxon>
    </lineage>
</organism>
<dbReference type="Proteomes" id="UP000815698">
    <property type="component" value="Chromosome"/>
</dbReference>